<accession>A0A7Y9RXH4</accession>
<organism evidence="1 2">
    <name type="scientific">Nocardioides daedukensis</name>
    <dbReference type="NCBI Taxonomy" id="634462"/>
    <lineage>
        <taxon>Bacteria</taxon>
        <taxon>Bacillati</taxon>
        <taxon>Actinomycetota</taxon>
        <taxon>Actinomycetes</taxon>
        <taxon>Propionibacteriales</taxon>
        <taxon>Nocardioidaceae</taxon>
        <taxon>Nocardioides</taxon>
    </lineage>
</organism>
<reference evidence="1 2" key="1">
    <citation type="submission" date="2020-07" db="EMBL/GenBank/DDBJ databases">
        <title>Sequencing the genomes of 1000 actinobacteria strains.</title>
        <authorList>
            <person name="Klenk H.-P."/>
        </authorList>
    </citation>
    <scope>NUCLEOTIDE SEQUENCE [LARGE SCALE GENOMIC DNA]</scope>
    <source>
        <strain evidence="1 2">DSM 23819</strain>
    </source>
</reference>
<dbReference type="EMBL" id="JACCAA010000001">
    <property type="protein sequence ID" value="NYG58476.1"/>
    <property type="molecule type" value="Genomic_DNA"/>
</dbReference>
<dbReference type="InterPro" id="IPR022121">
    <property type="entry name" value="Peptidase_M73_camelysin"/>
</dbReference>
<evidence type="ECO:0008006" key="3">
    <source>
        <dbReference type="Google" id="ProtNLM"/>
    </source>
</evidence>
<dbReference type="Pfam" id="PF12389">
    <property type="entry name" value="Peptidase_M73"/>
    <property type="match status" value="1"/>
</dbReference>
<dbReference type="RefSeq" id="WP_179501639.1">
    <property type="nucleotide sequence ID" value="NZ_JACCAA010000001.1"/>
</dbReference>
<name>A0A7Y9RXH4_9ACTN</name>
<protein>
    <recommendedName>
        <fullName evidence="3">Camelysin metallo-endopeptidase</fullName>
    </recommendedName>
</protein>
<comment type="caution">
    <text evidence="1">The sequence shown here is derived from an EMBL/GenBank/DDBJ whole genome shotgun (WGS) entry which is preliminary data.</text>
</comment>
<dbReference type="Proteomes" id="UP000540656">
    <property type="component" value="Unassembled WGS sequence"/>
</dbReference>
<gene>
    <name evidence="1" type="ORF">BJ980_001399</name>
</gene>
<sequence length="207" mass="20988">MRTNTKSGRKNSVKILASAALVVAAAGVAGLGTYGSFTSTTAADTSVGTGVVTMNMSSQATRGLDVAVTNMVPTDTAQRAVQLTRSATSESFGGVTLTTTMATDNLLKSGTNGIKLAVDACSVAWVKSATTNDLTCSGTTTSVIPQGSPLLANVAMPKALTDLNSSAKAANLRVTLALPEAADNTYQGLNNSVNFSFTATQRAGEAR</sequence>
<keyword evidence="2" id="KW-1185">Reference proteome</keyword>
<evidence type="ECO:0000313" key="2">
    <source>
        <dbReference type="Proteomes" id="UP000540656"/>
    </source>
</evidence>
<evidence type="ECO:0000313" key="1">
    <source>
        <dbReference type="EMBL" id="NYG58476.1"/>
    </source>
</evidence>
<dbReference type="AlphaFoldDB" id="A0A7Y9RXH4"/>
<proteinExistence type="predicted"/>